<comment type="caution">
    <text evidence="1">The sequence shown here is derived from an EMBL/GenBank/DDBJ whole genome shotgun (WGS) entry which is preliminary data.</text>
</comment>
<dbReference type="AlphaFoldDB" id="A0A154BQQ2"/>
<sequence length="203" mass="21475">MKFGEIKRIVFDESNQTLPPPPITAPLISPFTINLSNGGTTNLAAVTLTAKCPVGVLLNAVVNWSSTFTPPSTTATLVVPGFADVTFEILRNGVVIYRVAQTAIQNAFFTQPVGTTTSLTTYQIAALLHFDTTSVVQHFCNQGAPQINVYTLRATNILLVAPQVSAGTAVTTAAVGAVTFIAEKIKACRTASPVTNSDVFFNI</sequence>
<dbReference type="Proteomes" id="UP000076268">
    <property type="component" value="Unassembled WGS sequence"/>
</dbReference>
<reference evidence="1 2" key="1">
    <citation type="submission" date="2016-02" db="EMBL/GenBank/DDBJ databases">
        <title>Anaerosporomusa subterraneum gen. nov., sp. nov., a spore-forming obligate anaerobe isolated from saprolite.</title>
        <authorList>
            <person name="Choi J.K."/>
            <person name="Shah M."/>
            <person name="Yee N."/>
        </authorList>
    </citation>
    <scope>NUCLEOTIDE SEQUENCE [LARGE SCALE GENOMIC DNA]</scope>
    <source>
        <strain evidence="1 2">RU4</strain>
    </source>
</reference>
<gene>
    <name evidence="1" type="ORF">AXX12_07370</name>
</gene>
<evidence type="ECO:0000313" key="1">
    <source>
        <dbReference type="EMBL" id="KYZ76251.1"/>
    </source>
</evidence>
<dbReference type="EMBL" id="LSGP01000017">
    <property type="protein sequence ID" value="KYZ76251.1"/>
    <property type="molecule type" value="Genomic_DNA"/>
</dbReference>
<dbReference type="RefSeq" id="WP_066241377.1">
    <property type="nucleotide sequence ID" value="NZ_LSGP01000017.1"/>
</dbReference>
<name>A0A154BQQ2_ANASB</name>
<dbReference type="OrthoDB" id="9857164at2"/>
<evidence type="ECO:0000313" key="2">
    <source>
        <dbReference type="Proteomes" id="UP000076268"/>
    </source>
</evidence>
<proteinExistence type="predicted"/>
<organism evidence="1 2">
    <name type="scientific">Anaerosporomusa subterranea</name>
    <dbReference type="NCBI Taxonomy" id="1794912"/>
    <lineage>
        <taxon>Bacteria</taxon>
        <taxon>Bacillati</taxon>
        <taxon>Bacillota</taxon>
        <taxon>Negativicutes</taxon>
        <taxon>Acetonemataceae</taxon>
        <taxon>Anaerosporomusa</taxon>
    </lineage>
</organism>
<protein>
    <submittedName>
        <fullName evidence="1">Uncharacterized protein</fullName>
    </submittedName>
</protein>
<accession>A0A154BQQ2</accession>
<keyword evidence="2" id="KW-1185">Reference proteome</keyword>